<dbReference type="EMBL" id="VXIV02002152">
    <property type="protein sequence ID" value="KAF6027066.1"/>
    <property type="molecule type" value="Genomic_DNA"/>
</dbReference>
<dbReference type="AlphaFoldDB" id="A0A7J7JNR5"/>
<keyword evidence="2" id="KW-1185">Reference proteome</keyword>
<reference evidence="1" key="1">
    <citation type="submission" date="2020-06" db="EMBL/GenBank/DDBJ databases">
        <title>Draft genome of Bugula neritina, a colonial animal packing powerful symbionts and potential medicines.</title>
        <authorList>
            <person name="Rayko M."/>
        </authorList>
    </citation>
    <scope>NUCLEOTIDE SEQUENCE [LARGE SCALE GENOMIC DNA]</scope>
    <source>
        <strain evidence="1">Kwan_BN1</strain>
    </source>
</reference>
<accession>A0A7J7JNR5</accession>
<evidence type="ECO:0000313" key="1">
    <source>
        <dbReference type="EMBL" id="KAF6027066.1"/>
    </source>
</evidence>
<proteinExistence type="predicted"/>
<dbReference type="Proteomes" id="UP000593567">
    <property type="component" value="Unassembled WGS sequence"/>
</dbReference>
<gene>
    <name evidence="1" type="ORF">EB796_014627</name>
</gene>
<organism evidence="1 2">
    <name type="scientific">Bugula neritina</name>
    <name type="common">Brown bryozoan</name>
    <name type="synonym">Sertularia neritina</name>
    <dbReference type="NCBI Taxonomy" id="10212"/>
    <lineage>
        <taxon>Eukaryota</taxon>
        <taxon>Metazoa</taxon>
        <taxon>Spiralia</taxon>
        <taxon>Lophotrochozoa</taxon>
        <taxon>Bryozoa</taxon>
        <taxon>Gymnolaemata</taxon>
        <taxon>Cheilostomatida</taxon>
        <taxon>Flustrina</taxon>
        <taxon>Buguloidea</taxon>
        <taxon>Bugulidae</taxon>
        <taxon>Bugula</taxon>
    </lineage>
</organism>
<sequence length="129" mass="14140">MAGHNDEQITDWKVQVKAYSVTSVYTTGFGAGAAADLQFMETAARAFGRDVLMASGGLVWSWGHEGTSTIFGNTVLATPPVPASPAPINLMWYHEGGDYTNYYERYRQHQLFCEVCCILSSVGSKESNF</sequence>
<dbReference type="OrthoDB" id="10644419at2759"/>
<evidence type="ECO:0000313" key="2">
    <source>
        <dbReference type="Proteomes" id="UP000593567"/>
    </source>
</evidence>
<comment type="caution">
    <text evidence="1">The sequence shown here is derived from an EMBL/GenBank/DDBJ whole genome shotgun (WGS) entry which is preliminary data.</text>
</comment>
<name>A0A7J7JNR5_BUGNE</name>
<protein>
    <submittedName>
        <fullName evidence="1">Uncharacterized protein</fullName>
    </submittedName>
</protein>